<organism evidence="2 3">
    <name type="scientific">Chiloscyllium punctatum</name>
    <name type="common">Brownbanded bambooshark</name>
    <name type="synonym">Hemiscyllium punctatum</name>
    <dbReference type="NCBI Taxonomy" id="137246"/>
    <lineage>
        <taxon>Eukaryota</taxon>
        <taxon>Metazoa</taxon>
        <taxon>Chordata</taxon>
        <taxon>Craniata</taxon>
        <taxon>Vertebrata</taxon>
        <taxon>Chondrichthyes</taxon>
        <taxon>Elasmobranchii</taxon>
        <taxon>Galeomorphii</taxon>
        <taxon>Galeoidea</taxon>
        <taxon>Orectolobiformes</taxon>
        <taxon>Hemiscylliidae</taxon>
        <taxon>Chiloscyllium</taxon>
    </lineage>
</organism>
<keyword evidence="3" id="KW-1185">Reference proteome</keyword>
<sequence>ERDSERGSYYGPGSFLGVCQKQLFTPMITCINFTLMLTSGCCLPWARSKHFWT</sequence>
<dbReference type="AlphaFoldDB" id="A0A401SSD6"/>
<accession>A0A401SSD6</accession>
<dbReference type="Proteomes" id="UP000287033">
    <property type="component" value="Unassembled WGS sequence"/>
</dbReference>
<keyword evidence="1" id="KW-0812">Transmembrane</keyword>
<evidence type="ECO:0000313" key="3">
    <source>
        <dbReference type="Proteomes" id="UP000287033"/>
    </source>
</evidence>
<feature type="non-terminal residue" evidence="2">
    <location>
        <position position="1"/>
    </location>
</feature>
<dbReference type="EMBL" id="BEZZ01000507">
    <property type="protein sequence ID" value="GCC33317.1"/>
    <property type="molecule type" value="Genomic_DNA"/>
</dbReference>
<keyword evidence="1" id="KW-0472">Membrane</keyword>
<evidence type="ECO:0000313" key="2">
    <source>
        <dbReference type="EMBL" id="GCC33317.1"/>
    </source>
</evidence>
<comment type="caution">
    <text evidence="2">The sequence shown here is derived from an EMBL/GenBank/DDBJ whole genome shotgun (WGS) entry which is preliminary data.</text>
</comment>
<reference evidence="2 3" key="1">
    <citation type="journal article" date="2018" name="Nat. Ecol. Evol.">
        <title>Shark genomes provide insights into elasmobranch evolution and the origin of vertebrates.</title>
        <authorList>
            <person name="Hara Y"/>
            <person name="Yamaguchi K"/>
            <person name="Onimaru K"/>
            <person name="Kadota M"/>
            <person name="Koyanagi M"/>
            <person name="Keeley SD"/>
            <person name="Tatsumi K"/>
            <person name="Tanaka K"/>
            <person name="Motone F"/>
            <person name="Kageyama Y"/>
            <person name="Nozu R"/>
            <person name="Adachi N"/>
            <person name="Nishimura O"/>
            <person name="Nakagawa R"/>
            <person name="Tanegashima C"/>
            <person name="Kiyatake I"/>
            <person name="Matsumoto R"/>
            <person name="Murakumo K"/>
            <person name="Nishida K"/>
            <person name="Terakita A"/>
            <person name="Kuratani S"/>
            <person name="Sato K"/>
            <person name="Hyodo S Kuraku.S."/>
        </authorList>
    </citation>
    <scope>NUCLEOTIDE SEQUENCE [LARGE SCALE GENOMIC DNA]</scope>
</reference>
<feature type="transmembrane region" description="Helical" evidence="1">
    <location>
        <begin position="23"/>
        <end position="46"/>
    </location>
</feature>
<keyword evidence="1" id="KW-1133">Transmembrane helix</keyword>
<name>A0A401SSD6_CHIPU</name>
<protein>
    <submittedName>
        <fullName evidence="2">Uncharacterized protein</fullName>
    </submittedName>
</protein>
<proteinExistence type="predicted"/>
<evidence type="ECO:0000256" key="1">
    <source>
        <dbReference type="SAM" id="Phobius"/>
    </source>
</evidence>
<gene>
    <name evidence="2" type="ORF">chiPu_0011786</name>
</gene>